<evidence type="ECO:0000313" key="3">
    <source>
        <dbReference type="Proteomes" id="UP000265520"/>
    </source>
</evidence>
<feature type="non-terminal residue" evidence="2">
    <location>
        <position position="299"/>
    </location>
</feature>
<name>A0A392N4V6_9FABA</name>
<proteinExistence type="predicted"/>
<feature type="compositionally biased region" description="Low complexity" evidence="1">
    <location>
        <begin position="239"/>
        <end position="248"/>
    </location>
</feature>
<evidence type="ECO:0000313" key="2">
    <source>
        <dbReference type="EMBL" id="MCH94771.1"/>
    </source>
</evidence>
<dbReference type="Proteomes" id="UP000265520">
    <property type="component" value="Unassembled WGS sequence"/>
</dbReference>
<evidence type="ECO:0000256" key="1">
    <source>
        <dbReference type="SAM" id="MobiDB-lite"/>
    </source>
</evidence>
<dbReference type="EMBL" id="LXQA010028111">
    <property type="protein sequence ID" value="MCH94771.1"/>
    <property type="molecule type" value="Genomic_DNA"/>
</dbReference>
<accession>A0A392N4V6</accession>
<keyword evidence="3" id="KW-1185">Reference proteome</keyword>
<protein>
    <submittedName>
        <fullName evidence="2">Uncharacterized protein</fullName>
    </submittedName>
</protein>
<reference evidence="2 3" key="1">
    <citation type="journal article" date="2018" name="Front. Plant Sci.">
        <title>Red Clover (Trifolium pratense) and Zigzag Clover (T. medium) - A Picture of Genomic Similarities and Differences.</title>
        <authorList>
            <person name="Dluhosova J."/>
            <person name="Istvanek J."/>
            <person name="Nedelnik J."/>
            <person name="Repkova J."/>
        </authorList>
    </citation>
    <scope>NUCLEOTIDE SEQUENCE [LARGE SCALE GENOMIC DNA]</scope>
    <source>
        <strain evidence="3">cv. 10/8</strain>
        <tissue evidence="2">Leaf</tissue>
    </source>
</reference>
<sequence length="299" mass="33775">MKHGWVSLKQQVKLFRKFTDSVRGFKERYYVLRPRTPFADDSLYRTELVTEPDRSARLDEHGVQVTRRVTRFPLKWTRRHFDGSTDSYLTKDETLSEDEKVGLDKLKKFVDSFKPTCYVTKAGARALGSKGRPRVEKRFVNTKALLECRSRAEAKLLLGIRPELLARLLLALYSVLLTHFLPPRIADLHDFPFADNMADFADEVLKIATDQKGPKRGKKAKSRTSIVLKQSGPGGSSSPGGASSSQGGVPTGSLVVRPPPPKRQREDEPVIDSEAFEKPFLLPRVFSDKGFLEKHHPMV</sequence>
<feature type="region of interest" description="Disordered" evidence="1">
    <location>
        <begin position="211"/>
        <end position="274"/>
    </location>
</feature>
<dbReference type="AlphaFoldDB" id="A0A392N4V6"/>
<organism evidence="2 3">
    <name type="scientific">Trifolium medium</name>
    <dbReference type="NCBI Taxonomy" id="97028"/>
    <lineage>
        <taxon>Eukaryota</taxon>
        <taxon>Viridiplantae</taxon>
        <taxon>Streptophyta</taxon>
        <taxon>Embryophyta</taxon>
        <taxon>Tracheophyta</taxon>
        <taxon>Spermatophyta</taxon>
        <taxon>Magnoliopsida</taxon>
        <taxon>eudicotyledons</taxon>
        <taxon>Gunneridae</taxon>
        <taxon>Pentapetalae</taxon>
        <taxon>rosids</taxon>
        <taxon>fabids</taxon>
        <taxon>Fabales</taxon>
        <taxon>Fabaceae</taxon>
        <taxon>Papilionoideae</taxon>
        <taxon>50 kb inversion clade</taxon>
        <taxon>NPAAA clade</taxon>
        <taxon>Hologalegina</taxon>
        <taxon>IRL clade</taxon>
        <taxon>Trifolieae</taxon>
        <taxon>Trifolium</taxon>
    </lineage>
</organism>
<comment type="caution">
    <text evidence="2">The sequence shown here is derived from an EMBL/GenBank/DDBJ whole genome shotgun (WGS) entry which is preliminary data.</text>
</comment>